<comment type="caution">
    <text evidence="4">The sequence shown here is derived from an EMBL/GenBank/DDBJ whole genome shotgun (WGS) entry which is preliminary data.</text>
</comment>
<dbReference type="Gene3D" id="3.10.690.10">
    <property type="entry name" value="Bifunctional nuclease domain"/>
    <property type="match status" value="1"/>
</dbReference>
<gene>
    <name evidence="4" type="ORF">CEUSTIGMA_g7133.t1</name>
</gene>
<dbReference type="GO" id="GO:0016567">
    <property type="term" value="P:protein ubiquitination"/>
    <property type="evidence" value="ECO:0007669"/>
    <property type="project" value="TreeGrafter"/>
</dbReference>
<dbReference type="AlphaFoldDB" id="A0A250XA07"/>
<reference evidence="4 5" key="1">
    <citation type="submission" date="2017-08" db="EMBL/GenBank/DDBJ databases">
        <title>Acidophilic green algal genome provides insights into adaptation to an acidic environment.</title>
        <authorList>
            <person name="Hirooka S."/>
            <person name="Hirose Y."/>
            <person name="Kanesaki Y."/>
            <person name="Higuchi S."/>
            <person name="Fujiwara T."/>
            <person name="Onuma R."/>
            <person name="Era A."/>
            <person name="Ohbayashi R."/>
            <person name="Uzuka A."/>
            <person name="Nozaki H."/>
            <person name="Yoshikawa H."/>
            <person name="Miyagishima S.Y."/>
        </authorList>
    </citation>
    <scope>NUCLEOTIDE SEQUENCE [LARGE SCALE GENOMIC DNA]</scope>
    <source>
        <strain evidence="4 5">NIES-2499</strain>
    </source>
</reference>
<name>A0A250XA07_9CHLO</name>
<dbReference type="OrthoDB" id="566835at2759"/>
<comment type="similarity">
    <text evidence="1">Belongs to the bifunctional nuclease family.</text>
</comment>
<protein>
    <recommendedName>
        <fullName evidence="3">BFN domain-containing protein</fullName>
    </recommendedName>
</protein>
<dbReference type="GO" id="GO:0005634">
    <property type="term" value="C:nucleus"/>
    <property type="evidence" value="ECO:0007669"/>
    <property type="project" value="TreeGrafter"/>
</dbReference>
<dbReference type="PANTHER" id="PTHR15160">
    <property type="entry name" value="VON HIPPEL-LINDAU PROTEIN"/>
    <property type="match status" value="1"/>
</dbReference>
<dbReference type="PROSITE" id="PS51658">
    <property type="entry name" value="BFN"/>
    <property type="match status" value="1"/>
</dbReference>
<sequence>MQTLTSTKQLGRLQIVPNRTATRYHAPKTLFDVQLSYTTRQSSHILLSAITLRHRGVDRRRNVAVKASEEPFQFEEGNYHRMNFLDAPYGPLKIYHDPKGGSNFTGVMVFKRTIDSMIESSTRILEVFVAGDTAVNIFTLVNNQKLERPMVHDVMYSIMEKAMSENCRQWTLLKVAIVGLQNDVFVGRLFFGDPLTGKVHWDCDCRPSDGCFLSIKCKAPLYVHKKVWELTSKPINMSTIHQMLKESSKLENMQQITSSSSQQQQQQQLSSIVSAQQQQQQQHAQASALSALGDSSHLPQDYMVLMDDDLEAIKLLKRKLAVAIKEEDYKAATSIRDHPFLLLYKELFSQRIRGHKDEAARLESELKHKVAGHMFSQEFKL</sequence>
<dbReference type="EMBL" id="BEGY01000045">
    <property type="protein sequence ID" value="GAX79692.1"/>
    <property type="molecule type" value="Genomic_DNA"/>
</dbReference>
<evidence type="ECO:0000256" key="1">
    <source>
        <dbReference type="ARBA" id="ARBA00009095"/>
    </source>
</evidence>
<feature type="domain" description="BFN" evidence="3">
    <location>
        <begin position="79"/>
        <end position="235"/>
    </location>
</feature>
<evidence type="ECO:0000313" key="5">
    <source>
        <dbReference type="Proteomes" id="UP000232323"/>
    </source>
</evidence>
<dbReference type="GO" id="GO:0004518">
    <property type="term" value="F:nuclease activity"/>
    <property type="evidence" value="ECO:0007669"/>
    <property type="project" value="InterPro"/>
</dbReference>
<comment type="function">
    <text evidence="2">Bifunctional nuclease with both RNase and DNase activities. Involved in basal defense response. Participates in abscisic acid-derived callose deposition following infection by a necrotrophic pathogen.</text>
</comment>
<keyword evidence="5" id="KW-1185">Reference proteome</keyword>
<dbReference type="PANTHER" id="PTHR15160:SF1">
    <property type="entry name" value="VON HIPPEL-LINDAU DISEASE TUMOR SUPPRESSOR"/>
    <property type="match status" value="1"/>
</dbReference>
<dbReference type="InterPro" id="IPR003729">
    <property type="entry name" value="Bi_nuclease_dom"/>
</dbReference>
<evidence type="ECO:0000256" key="2">
    <source>
        <dbReference type="ARBA" id="ARBA00025428"/>
    </source>
</evidence>
<proteinExistence type="inferred from homology"/>
<evidence type="ECO:0000313" key="4">
    <source>
        <dbReference type="EMBL" id="GAX79692.1"/>
    </source>
</evidence>
<dbReference type="GO" id="GO:0030891">
    <property type="term" value="C:VCB complex"/>
    <property type="evidence" value="ECO:0007669"/>
    <property type="project" value="TreeGrafter"/>
</dbReference>
<dbReference type="InterPro" id="IPR036104">
    <property type="entry name" value="BFN_sf"/>
</dbReference>
<accession>A0A250XA07</accession>
<dbReference type="Pfam" id="PF02577">
    <property type="entry name" value="BFN_dom"/>
    <property type="match status" value="1"/>
</dbReference>
<organism evidence="4 5">
    <name type="scientific">Chlamydomonas eustigma</name>
    <dbReference type="NCBI Taxonomy" id="1157962"/>
    <lineage>
        <taxon>Eukaryota</taxon>
        <taxon>Viridiplantae</taxon>
        <taxon>Chlorophyta</taxon>
        <taxon>core chlorophytes</taxon>
        <taxon>Chlorophyceae</taxon>
        <taxon>CS clade</taxon>
        <taxon>Chlamydomonadales</taxon>
        <taxon>Chlamydomonadaceae</taxon>
        <taxon>Chlamydomonas</taxon>
    </lineage>
</organism>
<evidence type="ECO:0000259" key="3">
    <source>
        <dbReference type="PROSITE" id="PS51658"/>
    </source>
</evidence>
<dbReference type="SUPFAM" id="SSF103256">
    <property type="entry name" value="Hypothetical protein TM0160"/>
    <property type="match status" value="1"/>
</dbReference>
<dbReference type="Proteomes" id="UP000232323">
    <property type="component" value="Unassembled WGS sequence"/>
</dbReference>